<sequence length="1166" mass="129614">MVFRILLFFFLYPLFIGLGFTTAKSTCFLPPTNEHHDAPGKTSPTSFSHLWFARSRASLALSSAQNFPVDITASLKSAITNGQWLVFIGEEKQNSQASDETVREKEESVYLYDRYKFSSPTFVFIARIARPSSPNDLIFTDFTTVKLSLSGKVDPACEQKELRRALAENDRNYRVNKYRARIVSKSGTELKEKMESGRTLDSFRLTFVGTWEGPRYRLDSLLGEFTHDYSQKCFDVRHRNSFTIARHLSSRLVPACGQVSKADTTWHSSKQDGGKELLGGAEENVCRPKEEVSRIFARYLSEFDGPSVEGESSSRPAQASCQLPATTLPLEDQEPTGIDSAEDLQKALGKNLFDIIPAVSPETPVPIKCTRMLKRYRSLATRFSVDLPPISDRLYCGRTLVPIYSADSQTTPIGHTSVSYTFLPSESCVRGQTCQGALIRSYGGPAPSHVSMFWREAETTSLLAPNYDWISYDQRAVGYSSFDNDFCGATASESAEFITRILGLLRTLQVPLRGASSRVKRKSVMSQFLSYASEYGKLCYGYMTKTRLQNMGTVTAADDAALVVDSVAGFVTEAFVSNAPITVWVASYDARTAQVLALRHKTRVIKGIISSAEEVNLGVDYTEAYVHSLKDIEIGIDYFCAFCYAEPACKIHSLRQEAAVEIRSKATIKKILEQVLSDDYAQSECSLQVLWKELFEALTDPGALFAEFADNIRQCFMLQSFVRTHSWHPDFGQTSELWANHVLLPVSAQGSYGGFGDIVQDYNRISIRCADADDFGNGFDDEEIVETFSKAQKVSKIGSYSFFDRWILCRYFSDDMKSALKVPVEELQDPNNTLDAAFLFISNEYDPLTPSVNTKAASARFRNSKYIFQKGTLGHGLEGKSRNDCMDKIIRQYLKDGTFPNIDFCPPEKSSSTYSLPFEAAKIPELPFEPIDTVGVVLHYVSSNEARRNDVAIQQVARRNDAAIQHVASPDIAVPDETRLNIALNTITIAKASSNNAIIMKDTLKDARLTDSTVDEGATNSGATSQDVNNHGTMNCITILGGRSQPLSRRTNHATGREAKLNRAKIQDSIISEKILKGSASNKDRYNGRTTRITGCTIFERNVNGVSYSEDASNCLPSRYRPDSEDLDSHPASERPSFDKVAIRNVICEDDALTYLTISGSETKGI</sequence>
<feature type="signal peptide" evidence="1">
    <location>
        <begin position="1"/>
        <end position="23"/>
    </location>
</feature>
<feature type="domain" description="Peptidase S33 tripeptidyl aminopeptidase-like C-terminal" evidence="2">
    <location>
        <begin position="823"/>
        <end position="903"/>
    </location>
</feature>
<dbReference type="AlphaFoldDB" id="A0A3N4HP12"/>
<dbReference type="InterPro" id="IPR029058">
    <property type="entry name" value="AB_hydrolase_fold"/>
</dbReference>
<evidence type="ECO:0000256" key="1">
    <source>
        <dbReference type="SAM" id="SignalP"/>
    </source>
</evidence>
<reference evidence="3 4" key="1">
    <citation type="journal article" date="2018" name="Nat. Ecol. Evol.">
        <title>Pezizomycetes genomes reveal the molecular basis of ectomycorrhizal truffle lifestyle.</title>
        <authorList>
            <person name="Murat C."/>
            <person name="Payen T."/>
            <person name="Noel B."/>
            <person name="Kuo A."/>
            <person name="Morin E."/>
            <person name="Chen J."/>
            <person name="Kohler A."/>
            <person name="Krizsan K."/>
            <person name="Balestrini R."/>
            <person name="Da Silva C."/>
            <person name="Montanini B."/>
            <person name="Hainaut M."/>
            <person name="Levati E."/>
            <person name="Barry K.W."/>
            <person name="Belfiori B."/>
            <person name="Cichocki N."/>
            <person name="Clum A."/>
            <person name="Dockter R.B."/>
            <person name="Fauchery L."/>
            <person name="Guy J."/>
            <person name="Iotti M."/>
            <person name="Le Tacon F."/>
            <person name="Lindquist E.A."/>
            <person name="Lipzen A."/>
            <person name="Malagnac F."/>
            <person name="Mello A."/>
            <person name="Molinier V."/>
            <person name="Miyauchi S."/>
            <person name="Poulain J."/>
            <person name="Riccioni C."/>
            <person name="Rubini A."/>
            <person name="Sitrit Y."/>
            <person name="Splivallo R."/>
            <person name="Traeger S."/>
            <person name="Wang M."/>
            <person name="Zifcakova L."/>
            <person name="Wipf D."/>
            <person name="Zambonelli A."/>
            <person name="Paolocci F."/>
            <person name="Nowrousian M."/>
            <person name="Ottonello S."/>
            <person name="Baldrian P."/>
            <person name="Spatafora J.W."/>
            <person name="Henrissat B."/>
            <person name="Nagy L.G."/>
            <person name="Aury J.M."/>
            <person name="Wincker P."/>
            <person name="Grigoriev I.V."/>
            <person name="Bonfante P."/>
            <person name="Martin F.M."/>
        </authorList>
    </citation>
    <scope>NUCLEOTIDE SEQUENCE [LARGE SCALE GENOMIC DNA]</scope>
    <source>
        <strain evidence="3 4">RN42</strain>
    </source>
</reference>
<dbReference type="Proteomes" id="UP000275078">
    <property type="component" value="Unassembled WGS sequence"/>
</dbReference>
<evidence type="ECO:0000313" key="4">
    <source>
        <dbReference type="Proteomes" id="UP000275078"/>
    </source>
</evidence>
<evidence type="ECO:0000313" key="3">
    <source>
        <dbReference type="EMBL" id="RPA73781.1"/>
    </source>
</evidence>
<dbReference type="EMBL" id="ML119811">
    <property type="protein sequence ID" value="RPA73781.1"/>
    <property type="molecule type" value="Genomic_DNA"/>
</dbReference>
<dbReference type="InterPro" id="IPR013595">
    <property type="entry name" value="Pept_S33_TAP-like_C"/>
</dbReference>
<dbReference type="SUPFAM" id="SSF53474">
    <property type="entry name" value="alpha/beta-Hydrolases"/>
    <property type="match status" value="1"/>
</dbReference>
<name>A0A3N4HP12_ASCIM</name>
<dbReference type="Pfam" id="PF08386">
    <property type="entry name" value="Abhydrolase_4"/>
    <property type="match status" value="1"/>
</dbReference>
<organism evidence="3 4">
    <name type="scientific">Ascobolus immersus RN42</name>
    <dbReference type="NCBI Taxonomy" id="1160509"/>
    <lineage>
        <taxon>Eukaryota</taxon>
        <taxon>Fungi</taxon>
        <taxon>Dikarya</taxon>
        <taxon>Ascomycota</taxon>
        <taxon>Pezizomycotina</taxon>
        <taxon>Pezizomycetes</taxon>
        <taxon>Pezizales</taxon>
        <taxon>Ascobolaceae</taxon>
        <taxon>Ascobolus</taxon>
    </lineage>
</organism>
<gene>
    <name evidence="3" type="ORF">BJ508DRAFT_313488</name>
</gene>
<protein>
    <recommendedName>
        <fullName evidence="2">Peptidase S33 tripeptidyl aminopeptidase-like C-terminal domain-containing protein</fullName>
    </recommendedName>
</protein>
<evidence type="ECO:0000259" key="2">
    <source>
        <dbReference type="Pfam" id="PF08386"/>
    </source>
</evidence>
<keyword evidence="1" id="KW-0732">Signal</keyword>
<accession>A0A3N4HP12</accession>
<keyword evidence="4" id="KW-1185">Reference proteome</keyword>
<proteinExistence type="predicted"/>
<feature type="chain" id="PRO_5018193703" description="Peptidase S33 tripeptidyl aminopeptidase-like C-terminal domain-containing protein" evidence="1">
    <location>
        <begin position="24"/>
        <end position="1166"/>
    </location>
</feature>